<comment type="caution">
    <text evidence="2">Lacks conserved residue(s) required for the propagation of feature annotation.</text>
</comment>
<keyword evidence="5" id="KW-1185">Reference proteome</keyword>
<comment type="caution">
    <text evidence="4">The sequence shown here is derived from an EMBL/GenBank/DDBJ whole genome shotgun (WGS) entry which is preliminary data.</text>
</comment>
<feature type="non-terminal residue" evidence="4">
    <location>
        <position position="1"/>
    </location>
</feature>
<dbReference type="SMART" id="SM00032">
    <property type="entry name" value="CCP"/>
    <property type="match status" value="2"/>
</dbReference>
<accession>A0AAN9AAZ0</accession>
<evidence type="ECO:0000256" key="1">
    <source>
        <dbReference type="ARBA" id="ARBA00023157"/>
    </source>
</evidence>
<organism evidence="4 5">
    <name type="scientific">Halocaridina rubra</name>
    <name type="common">Hawaiian red shrimp</name>
    <dbReference type="NCBI Taxonomy" id="373956"/>
    <lineage>
        <taxon>Eukaryota</taxon>
        <taxon>Metazoa</taxon>
        <taxon>Ecdysozoa</taxon>
        <taxon>Arthropoda</taxon>
        <taxon>Crustacea</taxon>
        <taxon>Multicrustacea</taxon>
        <taxon>Malacostraca</taxon>
        <taxon>Eumalacostraca</taxon>
        <taxon>Eucarida</taxon>
        <taxon>Decapoda</taxon>
        <taxon>Pleocyemata</taxon>
        <taxon>Caridea</taxon>
        <taxon>Atyoidea</taxon>
        <taxon>Atyidae</taxon>
        <taxon>Halocaridina</taxon>
    </lineage>
</organism>
<dbReference type="Proteomes" id="UP001381693">
    <property type="component" value="Unassembled WGS sequence"/>
</dbReference>
<dbReference type="InterPro" id="IPR000436">
    <property type="entry name" value="Sushi_SCR_CCP_dom"/>
</dbReference>
<dbReference type="SUPFAM" id="SSF57535">
    <property type="entry name" value="Complement control module/SCR domain"/>
    <property type="match status" value="2"/>
</dbReference>
<proteinExistence type="predicted"/>
<gene>
    <name evidence="4" type="ORF">SK128_018628</name>
</gene>
<dbReference type="Gene3D" id="2.10.70.10">
    <property type="entry name" value="Complement Module, domain 1"/>
    <property type="match status" value="2"/>
</dbReference>
<sequence length="225" mass="24227">VNLTCPEGYAFSDYNTSLTLQCQADSNWTSVDAYNIICRMITWEKPAAPNGSLDENVSPPYWEGTRLNYTCPTNSLSKSGENATSALFNGTGWIFDDPLFACFNVCGPPPTAESFVKNITNGAAGVEGDEIMFECLGGFETSVTNITTSCSATKWTPDVIPKCLMCPTDPPIAPATVSITDWNGIASYGANVTYTCHGKFKDGTSVVIVTCEEGNWTMDEIPVCI</sequence>
<evidence type="ECO:0000256" key="2">
    <source>
        <dbReference type="PROSITE-ProRule" id="PRU00302"/>
    </source>
</evidence>
<feature type="domain" description="Sushi" evidence="3">
    <location>
        <begin position="104"/>
        <end position="165"/>
    </location>
</feature>
<keyword evidence="1" id="KW-1015">Disulfide bond</keyword>
<dbReference type="InterPro" id="IPR035976">
    <property type="entry name" value="Sushi/SCR/CCP_sf"/>
</dbReference>
<feature type="domain" description="Sushi" evidence="3">
    <location>
        <begin position="1"/>
        <end position="40"/>
    </location>
</feature>
<evidence type="ECO:0000313" key="5">
    <source>
        <dbReference type="Proteomes" id="UP001381693"/>
    </source>
</evidence>
<evidence type="ECO:0000313" key="4">
    <source>
        <dbReference type="EMBL" id="KAK7076987.1"/>
    </source>
</evidence>
<reference evidence="4 5" key="1">
    <citation type="submission" date="2023-11" db="EMBL/GenBank/DDBJ databases">
        <title>Halocaridina rubra genome assembly.</title>
        <authorList>
            <person name="Smith C."/>
        </authorList>
    </citation>
    <scope>NUCLEOTIDE SEQUENCE [LARGE SCALE GENOMIC DNA]</scope>
    <source>
        <strain evidence="4">EP-1</strain>
        <tissue evidence="4">Whole</tissue>
    </source>
</reference>
<dbReference type="EMBL" id="JAXCGZ010009495">
    <property type="protein sequence ID" value="KAK7076987.1"/>
    <property type="molecule type" value="Genomic_DNA"/>
</dbReference>
<evidence type="ECO:0000259" key="3">
    <source>
        <dbReference type="PROSITE" id="PS50923"/>
    </source>
</evidence>
<dbReference type="Pfam" id="PF00084">
    <property type="entry name" value="Sushi"/>
    <property type="match status" value="2"/>
</dbReference>
<name>A0AAN9AAZ0_HALRR</name>
<dbReference type="AlphaFoldDB" id="A0AAN9AAZ0"/>
<dbReference type="PROSITE" id="PS50923">
    <property type="entry name" value="SUSHI"/>
    <property type="match status" value="2"/>
</dbReference>
<protein>
    <recommendedName>
        <fullName evidence="3">Sushi domain-containing protein</fullName>
    </recommendedName>
</protein>
<feature type="non-terminal residue" evidence="4">
    <location>
        <position position="225"/>
    </location>
</feature>
<keyword evidence="2" id="KW-0768">Sushi</keyword>